<sequence length="173" mass="18996">MVTANALAVLNIPKYDRIKRRLSSICCGNKTCVVVILLTVWVLLLTLMIYLSVHIAGVEKELETCNLKADANNTGVTSKPHTSKAPAITIQHNGAENADSTKLQHACLRKKRQCSDYVIIVSDNLCLDKILLNVDQCTDMLAECLEQNCSNNNNVTGTCLCTYSRTNITCCFG</sequence>
<proteinExistence type="predicted"/>
<feature type="transmembrane region" description="Helical" evidence="1">
    <location>
        <begin position="27"/>
        <end position="51"/>
    </location>
</feature>
<gene>
    <name evidence="2" type="primary">SH</name>
</gene>
<organism evidence="2">
    <name type="scientific">avian metapneumovirus</name>
    <dbReference type="NCBI Taxonomy" id="38525"/>
    <lineage>
        <taxon>Viruses</taxon>
        <taxon>Riboviria</taxon>
        <taxon>Orthornavirae</taxon>
        <taxon>Negarnaviricota</taxon>
        <taxon>Haploviricotina</taxon>
        <taxon>Monjiviricetes</taxon>
        <taxon>Mononegavirales</taxon>
        <taxon>Pneumoviridae</taxon>
        <taxon>Metapneumovirus</taxon>
        <taxon>Metapneumovirus avis</taxon>
    </lineage>
</organism>
<dbReference type="Pfam" id="PF17512">
    <property type="entry name" value="Sh_2"/>
    <property type="match status" value="1"/>
</dbReference>
<dbReference type="InterPro" id="IPR035250">
    <property type="entry name" value="Metap_SH"/>
</dbReference>
<reference evidence="2" key="1">
    <citation type="submission" date="2019-02" db="EMBL/GenBank/DDBJ databases">
        <title>Complete Genome Sequence of a Divergent Avian Metapneumovirus from a Monk Parakeet (Myiopsitta monachus).</title>
        <authorList>
            <person name="Retallack H."/>
            <person name="Clubb S."/>
            <person name="DeRisi J.L."/>
        </authorList>
    </citation>
    <scope>NUCLEOTIDE SEQUENCE</scope>
    <source>
        <strain evidence="2">PAR-05</strain>
    </source>
</reference>
<protein>
    <submittedName>
        <fullName evidence="2">Small hydrophobic protein</fullName>
    </submittedName>
</protein>
<evidence type="ECO:0000313" key="2">
    <source>
        <dbReference type="EMBL" id="QBK51047.1"/>
    </source>
</evidence>
<keyword evidence="1" id="KW-0812">Transmembrane</keyword>
<name>A0A481Y789_9MONO</name>
<keyword evidence="1" id="KW-1133">Transmembrane helix</keyword>
<evidence type="ECO:0000256" key="1">
    <source>
        <dbReference type="SAM" id="Phobius"/>
    </source>
</evidence>
<dbReference type="EMBL" id="MK491499">
    <property type="protein sequence ID" value="QBK51047.1"/>
    <property type="molecule type" value="Viral_cRNA"/>
</dbReference>
<accession>A0A481Y789</accession>
<keyword evidence="1" id="KW-0472">Membrane</keyword>